<dbReference type="EMBL" id="BAAAHK010000005">
    <property type="protein sequence ID" value="GAA0935595.1"/>
    <property type="molecule type" value="Genomic_DNA"/>
</dbReference>
<organism evidence="1 2">
    <name type="scientific">Kribbella koreensis</name>
    <dbReference type="NCBI Taxonomy" id="57909"/>
    <lineage>
        <taxon>Bacteria</taxon>
        <taxon>Bacillati</taxon>
        <taxon>Actinomycetota</taxon>
        <taxon>Actinomycetes</taxon>
        <taxon>Propionibacteriales</taxon>
        <taxon>Kribbellaceae</taxon>
        <taxon>Kribbella</taxon>
    </lineage>
</organism>
<keyword evidence="2" id="KW-1185">Reference proteome</keyword>
<dbReference type="SUPFAM" id="SSF56112">
    <property type="entry name" value="Protein kinase-like (PK-like)"/>
    <property type="match status" value="1"/>
</dbReference>
<evidence type="ECO:0000313" key="2">
    <source>
        <dbReference type="Proteomes" id="UP001500542"/>
    </source>
</evidence>
<comment type="caution">
    <text evidence="1">The sequence shown here is derived from an EMBL/GenBank/DDBJ whole genome shotgun (WGS) entry which is preliminary data.</text>
</comment>
<dbReference type="Pfam" id="PF04655">
    <property type="entry name" value="APH_6_hur"/>
    <property type="match status" value="1"/>
</dbReference>
<evidence type="ECO:0000313" key="1">
    <source>
        <dbReference type="EMBL" id="GAA0935595.1"/>
    </source>
</evidence>
<dbReference type="InterPro" id="IPR006748">
    <property type="entry name" value="NH2Glyco/OHUrea_AB-resist_kin"/>
</dbReference>
<protein>
    <submittedName>
        <fullName evidence="1">Aminoglycoside phosphotransferase family protein</fullName>
    </submittedName>
</protein>
<sequence length="308" mass="34473">MTALFEVPAPLFKTLSDQLPWLDAAPALAAEYLDRWNLRLDGKPLHGMASIVLPVVRTADATPAMLKLQPFTDENKGEALGLKTWSTDDVVEVLDDDPATATILLERLEPRSLADVPDDIEATRILAELLARLSVVPAPPGLRRLDDIVTEMLADATRLIPRLADPDQQSLVRRYAAQAAELVQDPGDRLLHWDLHYENVLAAHRKPWLVIDPKPLAGDPGFEVLPVLHNRWDDLVATGDLHRAIHRRFDLMLDVTGIDRERAVGWTRVRILQNVLWGLDGPEDEREDEIDPHQLEIARALDPANLIT</sequence>
<gene>
    <name evidence="1" type="ORF">GCM10009554_22470</name>
</gene>
<dbReference type="InterPro" id="IPR011009">
    <property type="entry name" value="Kinase-like_dom_sf"/>
</dbReference>
<accession>A0ABP4AGN7</accession>
<proteinExistence type="predicted"/>
<dbReference type="RefSeq" id="WP_343967727.1">
    <property type="nucleotide sequence ID" value="NZ_BAAAHK010000005.1"/>
</dbReference>
<name>A0ABP4AGN7_9ACTN</name>
<reference evidence="2" key="1">
    <citation type="journal article" date="2019" name="Int. J. Syst. Evol. Microbiol.">
        <title>The Global Catalogue of Microorganisms (GCM) 10K type strain sequencing project: providing services to taxonomists for standard genome sequencing and annotation.</title>
        <authorList>
            <consortium name="The Broad Institute Genomics Platform"/>
            <consortium name="The Broad Institute Genome Sequencing Center for Infectious Disease"/>
            <person name="Wu L."/>
            <person name="Ma J."/>
        </authorList>
    </citation>
    <scope>NUCLEOTIDE SEQUENCE [LARGE SCALE GENOMIC DNA]</scope>
    <source>
        <strain evidence="2">JCM 10977</strain>
    </source>
</reference>
<dbReference type="Proteomes" id="UP001500542">
    <property type="component" value="Unassembled WGS sequence"/>
</dbReference>